<comment type="caution">
    <text evidence="1">The sequence shown here is derived from an EMBL/GenBank/DDBJ whole genome shotgun (WGS) entry which is preliminary data.</text>
</comment>
<reference evidence="1 2" key="1">
    <citation type="journal article" date="2019" name="Emerg. Microbes Infect.">
        <title>Comprehensive subspecies identification of 175 nontuberculous mycobacteria species based on 7547 genomic profiles.</title>
        <authorList>
            <person name="Matsumoto Y."/>
            <person name="Kinjo T."/>
            <person name="Motooka D."/>
            <person name="Nabeya D."/>
            <person name="Jung N."/>
            <person name="Uechi K."/>
            <person name="Horii T."/>
            <person name="Iida T."/>
            <person name="Fujita J."/>
            <person name="Nakamura S."/>
        </authorList>
    </citation>
    <scope>NUCLEOTIDE SEQUENCE [LARGE SCALE GENOMIC DNA]</scope>
    <source>
        <strain evidence="1 2">JCM 18565</strain>
    </source>
</reference>
<evidence type="ECO:0000313" key="1">
    <source>
        <dbReference type="EMBL" id="GFG79123.1"/>
    </source>
</evidence>
<gene>
    <name evidence="1" type="ORF">MPRG_23990</name>
</gene>
<dbReference type="RefSeq" id="WP_120792755.1">
    <property type="nucleotide sequence ID" value="NZ_BLKX01000001.1"/>
</dbReference>
<organism evidence="1 2">
    <name type="scientific">Mycobacterium paragordonae</name>
    <dbReference type="NCBI Taxonomy" id="1389713"/>
    <lineage>
        <taxon>Bacteria</taxon>
        <taxon>Bacillati</taxon>
        <taxon>Actinomycetota</taxon>
        <taxon>Actinomycetes</taxon>
        <taxon>Mycobacteriales</taxon>
        <taxon>Mycobacteriaceae</taxon>
        <taxon>Mycobacterium</taxon>
    </lineage>
</organism>
<accession>A0ABQ1C3V1</accession>
<sequence>MTDSSPAALLLRSNPHWKLAVKNLRDLNRAHGTEAHTRALNYASEYENSRGAMIVDVVASRQRRYTTRVRNIVADWKSRNAEHTIAWLASRPLQREKYGLSDNEVTTIHDVANRLCAFASEQGLTAADAEDQLCRVWADRCGAFEHAPKLDPVVGSVKGIGLALFAYARMRSGADAIKPDTRVVKALRSLGFSIPDDPHAALLVARAAADEIGVSRLVLDQLLWWLDNEDVPVTSRQASTKGQE</sequence>
<name>A0ABQ1C3V1_9MYCO</name>
<proteinExistence type="predicted"/>
<evidence type="ECO:0000313" key="2">
    <source>
        <dbReference type="Proteomes" id="UP000465240"/>
    </source>
</evidence>
<dbReference type="EMBL" id="BLKX01000001">
    <property type="protein sequence ID" value="GFG79123.1"/>
    <property type="molecule type" value="Genomic_DNA"/>
</dbReference>
<dbReference type="Proteomes" id="UP000465240">
    <property type="component" value="Unassembled WGS sequence"/>
</dbReference>
<protein>
    <submittedName>
        <fullName evidence="1">Uncharacterized protein</fullName>
    </submittedName>
</protein>
<keyword evidence="2" id="KW-1185">Reference proteome</keyword>